<dbReference type="AlphaFoldDB" id="A0A0C9XLK1"/>
<gene>
    <name evidence="1" type="ORF">PISMIDRAFT_119238</name>
</gene>
<dbReference type="STRING" id="765257.A0A0C9XLK1"/>
<keyword evidence="2" id="KW-1185">Reference proteome</keyword>
<reference evidence="2" key="2">
    <citation type="submission" date="2015-01" db="EMBL/GenBank/DDBJ databases">
        <title>Evolutionary Origins and Diversification of the Mycorrhizal Mutualists.</title>
        <authorList>
            <consortium name="DOE Joint Genome Institute"/>
            <consortium name="Mycorrhizal Genomics Consortium"/>
            <person name="Kohler A."/>
            <person name="Kuo A."/>
            <person name="Nagy L.G."/>
            <person name="Floudas D."/>
            <person name="Copeland A."/>
            <person name="Barry K.W."/>
            <person name="Cichocki N."/>
            <person name="Veneault-Fourrey C."/>
            <person name="LaButti K."/>
            <person name="Lindquist E.A."/>
            <person name="Lipzen A."/>
            <person name="Lundell T."/>
            <person name="Morin E."/>
            <person name="Murat C."/>
            <person name="Riley R."/>
            <person name="Ohm R."/>
            <person name="Sun H."/>
            <person name="Tunlid A."/>
            <person name="Henrissat B."/>
            <person name="Grigoriev I.V."/>
            <person name="Hibbett D.S."/>
            <person name="Martin F."/>
        </authorList>
    </citation>
    <scope>NUCLEOTIDE SEQUENCE [LARGE SCALE GENOMIC DNA]</scope>
    <source>
        <strain evidence="2">441</strain>
    </source>
</reference>
<organism evidence="1 2">
    <name type="scientific">Pisolithus microcarpus 441</name>
    <dbReference type="NCBI Taxonomy" id="765257"/>
    <lineage>
        <taxon>Eukaryota</taxon>
        <taxon>Fungi</taxon>
        <taxon>Dikarya</taxon>
        <taxon>Basidiomycota</taxon>
        <taxon>Agaricomycotina</taxon>
        <taxon>Agaricomycetes</taxon>
        <taxon>Agaricomycetidae</taxon>
        <taxon>Boletales</taxon>
        <taxon>Sclerodermatineae</taxon>
        <taxon>Pisolithaceae</taxon>
        <taxon>Pisolithus</taxon>
    </lineage>
</organism>
<feature type="non-terminal residue" evidence="1">
    <location>
        <position position="1"/>
    </location>
</feature>
<dbReference type="EMBL" id="KN834009">
    <property type="protein sequence ID" value="KIK13230.1"/>
    <property type="molecule type" value="Genomic_DNA"/>
</dbReference>
<evidence type="ECO:0000313" key="2">
    <source>
        <dbReference type="Proteomes" id="UP000054018"/>
    </source>
</evidence>
<accession>A0A0C9XLK1</accession>
<sequence>MATEDPAVDAEPKHADWSIEEVGALVQYLHDHRAEQGNTGNFHQSTYTNAAGHIHPLHISGKIKDHKNVLIKWGVIKQTYNVIVTYHSKSGEHWDNEHGTNISGAPAGENWSEYVAMKGNALMRPFCNKGWEYMDFLEDIF</sequence>
<dbReference type="OrthoDB" id="2668854at2759"/>
<evidence type="ECO:0000313" key="1">
    <source>
        <dbReference type="EMBL" id="KIK13230.1"/>
    </source>
</evidence>
<protein>
    <recommendedName>
        <fullName evidence="3">Myb/SANT-like domain-containing protein</fullName>
    </recommendedName>
</protein>
<name>A0A0C9XLK1_9AGAM</name>
<proteinExistence type="predicted"/>
<dbReference type="HOGENOM" id="CLU_082499_5_1_1"/>
<evidence type="ECO:0008006" key="3">
    <source>
        <dbReference type="Google" id="ProtNLM"/>
    </source>
</evidence>
<dbReference type="Proteomes" id="UP000054018">
    <property type="component" value="Unassembled WGS sequence"/>
</dbReference>
<reference evidence="1 2" key="1">
    <citation type="submission" date="2014-04" db="EMBL/GenBank/DDBJ databases">
        <authorList>
            <consortium name="DOE Joint Genome Institute"/>
            <person name="Kuo A."/>
            <person name="Kohler A."/>
            <person name="Costa M.D."/>
            <person name="Nagy L.G."/>
            <person name="Floudas D."/>
            <person name="Copeland A."/>
            <person name="Barry K.W."/>
            <person name="Cichocki N."/>
            <person name="Veneault-Fourrey C."/>
            <person name="LaButti K."/>
            <person name="Lindquist E.A."/>
            <person name="Lipzen A."/>
            <person name="Lundell T."/>
            <person name="Morin E."/>
            <person name="Murat C."/>
            <person name="Sun H."/>
            <person name="Tunlid A."/>
            <person name="Henrissat B."/>
            <person name="Grigoriev I.V."/>
            <person name="Hibbett D.S."/>
            <person name="Martin F."/>
            <person name="Nordberg H.P."/>
            <person name="Cantor M.N."/>
            <person name="Hua S.X."/>
        </authorList>
    </citation>
    <scope>NUCLEOTIDE SEQUENCE [LARGE SCALE GENOMIC DNA]</scope>
    <source>
        <strain evidence="1 2">441</strain>
    </source>
</reference>